<gene>
    <name evidence="1" type="primary">mftB</name>
    <name evidence="1" type="ORF">F8O04_05300</name>
</gene>
<dbReference type="Pfam" id="PF26520">
    <property type="entry name" value="MftB_chaperone"/>
    <property type="match status" value="1"/>
</dbReference>
<proteinExistence type="predicted"/>
<dbReference type="NCBIfam" id="TIGR03967">
    <property type="entry name" value="mycofact_MftB"/>
    <property type="match status" value="1"/>
</dbReference>
<comment type="caution">
    <text evidence="1">The sequence shown here is derived from an EMBL/GenBank/DDBJ whole genome shotgun (WGS) entry which is preliminary data.</text>
</comment>
<evidence type="ECO:0000313" key="1">
    <source>
        <dbReference type="EMBL" id="KAB1649661.1"/>
    </source>
</evidence>
<name>A0A6H9WPI8_9MICO</name>
<dbReference type="OrthoDB" id="3784885at2"/>
<dbReference type="InterPro" id="IPR023850">
    <property type="entry name" value="MftB"/>
</dbReference>
<sequence>MSEFDADRPWQVHPRVAIRPERFGALLYHFETRKLSFLKERALLSIVDSLDSHASMREAVVAAGIAPPEQGKYLAALSGLAASNMIRERAA</sequence>
<dbReference type="EMBL" id="WBJY01000001">
    <property type="protein sequence ID" value="KAB1649661.1"/>
    <property type="molecule type" value="Genomic_DNA"/>
</dbReference>
<organism evidence="1 2">
    <name type="scientific">Pseudoclavibacter endophyticus</name>
    <dbReference type="NCBI Taxonomy" id="1778590"/>
    <lineage>
        <taxon>Bacteria</taxon>
        <taxon>Bacillati</taxon>
        <taxon>Actinomycetota</taxon>
        <taxon>Actinomycetes</taxon>
        <taxon>Micrococcales</taxon>
        <taxon>Microbacteriaceae</taxon>
        <taxon>Pseudoclavibacter</taxon>
    </lineage>
</organism>
<accession>A0A6H9WPI8</accession>
<dbReference type="RefSeq" id="WP_158028251.1">
    <property type="nucleotide sequence ID" value="NZ_BMHG01000001.1"/>
</dbReference>
<dbReference type="Proteomes" id="UP000431744">
    <property type="component" value="Unassembled WGS sequence"/>
</dbReference>
<reference evidence="1 2" key="1">
    <citation type="submission" date="2019-09" db="EMBL/GenBank/DDBJ databases">
        <title>Phylogeny of genus Pseudoclavibacter and closely related genus.</title>
        <authorList>
            <person name="Li Y."/>
        </authorList>
    </citation>
    <scope>NUCLEOTIDE SEQUENCE [LARGE SCALE GENOMIC DNA]</scope>
    <source>
        <strain evidence="1 2">EGI 60007</strain>
    </source>
</reference>
<protein>
    <submittedName>
        <fullName evidence="1">Mycofactocin biosynthesis chaperone MftB</fullName>
    </submittedName>
</protein>
<dbReference type="AlphaFoldDB" id="A0A6H9WPI8"/>
<keyword evidence="2" id="KW-1185">Reference proteome</keyword>
<evidence type="ECO:0000313" key="2">
    <source>
        <dbReference type="Proteomes" id="UP000431744"/>
    </source>
</evidence>